<protein>
    <submittedName>
        <fullName evidence="5">Glycosyltransferase</fullName>
        <ecNumber evidence="5">2.4.-.-</ecNumber>
    </submittedName>
</protein>
<evidence type="ECO:0000313" key="5">
    <source>
        <dbReference type="EMBL" id="XBJ28689.1"/>
    </source>
</evidence>
<dbReference type="PANTHER" id="PTHR43630:SF2">
    <property type="entry name" value="GLYCOSYLTRANSFERASE"/>
    <property type="match status" value="1"/>
</dbReference>
<evidence type="ECO:0000259" key="4">
    <source>
        <dbReference type="Pfam" id="PF02709"/>
    </source>
</evidence>
<feature type="domain" description="Galactosyltransferase C-terminal" evidence="4">
    <location>
        <begin position="433"/>
        <end position="489"/>
    </location>
</feature>
<dbReference type="Pfam" id="PF02709">
    <property type="entry name" value="Glyco_transf_7C"/>
    <property type="match status" value="1"/>
</dbReference>
<dbReference type="Pfam" id="PF00535">
    <property type="entry name" value="Glycos_transf_2"/>
    <property type="match status" value="2"/>
</dbReference>
<dbReference type="EC" id="2.4.-.-" evidence="5"/>
<evidence type="ECO:0000259" key="3">
    <source>
        <dbReference type="Pfam" id="PF00535"/>
    </source>
</evidence>
<keyword evidence="5" id="KW-0328">Glycosyltransferase</keyword>
<dbReference type="InterPro" id="IPR001173">
    <property type="entry name" value="Glyco_trans_2-like"/>
</dbReference>
<dbReference type="GO" id="GO:0016757">
    <property type="term" value="F:glycosyltransferase activity"/>
    <property type="evidence" value="ECO:0007669"/>
    <property type="project" value="UniProtKB-KW"/>
</dbReference>
<dbReference type="PANTHER" id="PTHR43630">
    <property type="entry name" value="POLY-BETA-1,6-N-ACETYL-D-GLUCOSAMINE SYNTHASE"/>
    <property type="match status" value="1"/>
</dbReference>
<evidence type="ECO:0000256" key="1">
    <source>
        <dbReference type="ARBA" id="ARBA00022679"/>
    </source>
</evidence>
<dbReference type="AlphaFoldDB" id="A0AAU7E5B2"/>
<name>A0AAU7E5B2_9BACT</name>
<evidence type="ECO:0000256" key="2">
    <source>
        <dbReference type="ARBA" id="ARBA00038494"/>
    </source>
</evidence>
<keyword evidence="1 5" id="KW-0808">Transferase</keyword>
<dbReference type="CDD" id="cd02511">
    <property type="entry name" value="Beta4Glucosyltransferase"/>
    <property type="match status" value="1"/>
</dbReference>
<dbReference type="RefSeq" id="WP_348518247.1">
    <property type="nucleotide sequence ID" value="NZ_CP155620.1"/>
</dbReference>
<feature type="domain" description="Glycosyltransferase 2-like" evidence="3">
    <location>
        <begin position="260"/>
        <end position="418"/>
    </location>
</feature>
<sequence>MNLQKISVIIIVKNAQDTLRECLNSLKDFGEIVLLNNESTDDTLKIAHEFDKEFSNLYIYESKFIGFGALKNLALSYAKNEWILSIDADEILEDEAKEELKKLDLNKFNILALPRKNLYKGEWIKGCGWWPDFVLRVFNKNYTKFNDNLVHESLILPSGTQKIYLKNGLKHYAFNDISHLISKMQYYSSLWAKQNLHKNSGIFKANIRAFWTFFRNYFFKKGIFYGYKGFIISVCNALGAFFKYMKLYELKYEKPKTCALIITTYNEPKRLALVLDSVKNLSLLPNEVIIADDGSKEETRNLIKEYQKNFPCILKHSWIEDKGFRAAKSRNEAIKIAQSEYIILIDGDMILEKDFIKDHLNFSQKGVILQGSRTILEKSESEEILKKDDFKLAFNKKGLKNKKNDFLASLIYKFSKIDKKFFKKSELVKGSKTCNMSFYKSDFEAIDGFNENFVGWGREDSEFVARFLFNNGLFRRLKFNALAYHIYHEENSKNMLESNHQIYLETIKNQKISWKG</sequence>
<reference evidence="5" key="1">
    <citation type="submission" date="2024-05" db="EMBL/GenBank/DDBJ databases">
        <title>Campylobacter coli isolated from environmental waters in Slovenia.</title>
        <authorList>
            <person name="Zautner A.E."/>
            <person name="Bunk B."/>
            <person name="Riedel T."/>
            <person name="Sproeer C."/>
        </authorList>
    </citation>
    <scope>NUCLEOTIDE SEQUENCE</scope>
    <source>
        <strain evidence="5">CCS1377</strain>
    </source>
</reference>
<gene>
    <name evidence="5" type="ORF">AAH949_06185</name>
</gene>
<comment type="similarity">
    <text evidence="2">Belongs to the glycosyltransferase 2 family. WaaE/KdtX subfamily.</text>
</comment>
<proteinExistence type="inferred from homology"/>
<dbReference type="EMBL" id="CP155620">
    <property type="protein sequence ID" value="XBJ28689.1"/>
    <property type="molecule type" value="Genomic_DNA"/>
</dbReference>
<dbReference type="CDD" id="cd06420">
    <property type="entry name" value="GT2_Chondriotin_Pol_N"/>
    <property type="match status" value="1"/>
</dbReference>
<organism evidence="5">
    <name type="scientific">Campylobacter sp. CCS1377</name>
    <dbReference type="NCBI Taxonomy" id="3158229"/>
    <lineage>
        <taxon>Bacteria</taxon>
        <taxon>Pseudomonadati</taxon>
        <taxon>Campylobacterota</taxon>
        <taxon>Epsilonproteobacteria</taxon>
        <taxon>Campylobacterales</taxon>
        <taxon>Campylobacteraceae</taxon>
        <taxon>Campylobacter</taxon>
    </lineage>
</organism>
<dbReference type="InterPro" id="IPR027791">
    <property type="entry name" value="Galactosyl_T_C"/>
</dbReference>
<accession>A0AAU7E5B2</accession>
<dbReference type="SUPFAM" id="SSF53448">
    <property type="entry name" value="Nucleotide-diphospho-sugar transferases"/>
    <property type="match status" value="2"/>
</dbReference>
<dbReference type="InterPro" id="IPR029044">
    <property type="entry name" value="Nucleotide-diphossugar_trans"/>
</dbReference>
<dbReference type="Gene3D" id="3.90.550.10">
    <property type="entry name" value="Spore Coat Polysaccharide Biosynthesis Protein SpsA, Chain A"/>
    <property type="match status" value="2"/>
</dbReference>
<feature type="domain" description="Glycosyltransferase 2-like" evidence="3">
    <location>
        <begin position="7"/>
        <end position="164"/>
    </location>
</feature>